<evidence type="ECO:0000259" key="2">
    <source>
        <dbReference type="Pfam" id="PF13239"/>
    </source>
</evidence>
<keyword evidence="4" id="KW-1185">Reference proteome</keyword>
<accession>A0ABT0YHG2</accession>
<dbReference type="RefSeq" id="WP_251776307.1">
    <property type="nucleotide sequence ID" value="NZ_JAMKFE010000001.1"/>
</dbReference>
<dbReference type="Pfam" id="PF13239">
    <property type="entry name" value="2TM"/>
    <property type="match status" value="1"/>
</dbReference>
<keyword evidence="1" id="KW-1133">Transmembrane helix</keyword>
<evidence type="ECO:0000313" key="4">
    <source>
        <dbReference type="Proteomes" id="UP001165541"/>
    </source>
</evidence>
<keyword evidence="1" id="KW-0812">Transmembrane</keyword>
<evidence type="ECO:0000256" key="1">
    <source>
        <dbReference type="SAM" id="Phobius"/>
    </source>
</evidence>
<feature type="transmembrane region" description="Helical" evidence="1">
    <location>
        <begin position="52"/>
        <end position="73"/>
    </location>
</feature>
<evidence type="ECO:0000313" key="3">
    <source>
        <dbReference type="EMBL" id="MCM5678162.1"/>
    </source>
</evidence>
<feature type="transmembrane region" description="Helical" evidence="1">
    <location>
        <begin position="21"/>
        <end position="40"/>
    </location>
</feature>
<dbReference type="InterPro" id="IPR025698">
    <property type="entry name" value="2TM_dom"/>
</dbReference>
<protein>
    <submittedName>
        <fullName evidence="3">2TM domain-containing protein</fullName>
    </submittedName>
</protein>
<keyword evidence="1" id="KW-0472">Membrane</keyword>
<name>A0ABT0YHG2_9BURK</name>
<sequence length="94" mass="10760">MTYPTDTALVHAARRRVWRKIGFLIHLLIFLLVNAGLWLINELHGGYRWSVWPLAGWGLGLGIHGLVTFLSLAGDGWVQRMVNEEAQRLRRQQA</sequence>
<comment type="caution">
    <text evidence="3">The sequence shown here is derived from an EMBL/GenBank/DDBJ whole genome shotgun (WGS) entry which is preliminary data.</text>
</comment>
<dbReference type="EMBL" id="JAMKFE010000001">
    <property type="protein sequence ID" value="MCM5678162.1"/>
    <property type="molecule type" value="Genomic_DNA"/>
</dbReference>
<dbReference type="Proteomes" id="UP001165541">
    <property type="component" value="Unassembled WGS sequence"/>
</dbReference>
<reference evidence="3" key="1">
    <citation type="submission" date="2022-05" db="EMBL/GenBank/DDBJ databases">
        <title>Schlegelella sp. nov., isolated from mangrove soil.</title>
        <authorList>
            <person name="Liu Y."/>
            <person name="Ge X."/>
            <person name="Liu W."/>
        </authorList>
    </citation>
    <scope>NUCLEOTIDE SEQUENCE</scope>
    <source>
        <strain evidence="3">S2-27</strain>
    </source>
</reference>
<proteinExistence type="predicted"/>
<organism evidence="3 4">
    <name type="scientific">Caldimonas mangrovi</name>
    <dbReference type="NCBI Taxonomy" id="2944811"/>
    <lineage>
        <taxon>Bacteria</taxon>
        <taxon>Pseudomonadati</taxon>
        <taxon>Pseudomonadota</taxon>
        <taxon>Betaproteobacteria</taxon>
        <taxon>Burkholderiales</taxon>
        <taxon>Sphaerotilaceae</taxon>
        <taxon>Caldimonas</taxon>
    </lineage>
</organism>
<feature type="domain" description="2TM" evidence="2">
    <location>
        <begin position="12"/>
        <end position="85"/>
    </location>
</feature>
<gene>
    <name evidence="3" type="ORF">M8A51_01280</name>
</gene>